<evidence type="ECO:0000313" key="2">
    <source>
        <dbReference type="EMBL" id="CAF4678004.1"/>
    </source>
</evidence>
<name>A0A8S3A6W4_9BILA</name>
<comment type="caution">
    <text evidence="2">The sequence shown here is derived from an EMBL/GenBank/DDBJ whole genome shotgun (WGS) entry which is preliminary data.</text>
</comment>
<protein>
    <submittedName>
        <fullName evidence="2">Uncharacterized protein</fullName>
    </submittedName>
</protein>
<sequence length="56" mass="6160">MSPFTSSTPIPRTRTQEIYLNNHAQSSSECSTPSVINQPRSSSISQQPTTRPLIAK</sequence>
<proteinExistence type="predicted"/>
<feature type="region of interest" description="Disordered" evidence="1">
    <location>
        <begin position="20"/>
        <end position="56"/>
    </location>
</feature>
<gene>
    <name evidence="2" type="ORF">BYL167_LOCUS43233</name>
</gene>
<dbReference type="Proteomes" id="UP000681967">
    <property type="component" value="Unassembled WGS sequence"/>
</dbReference>
<dbReference type="EMBL" id="CAJOBH010114334">
    <property type="protein sequence ID" value="CAF4678004.1"/>
    <property type="molecule type" value="Genomic_DNA"/>
</dbReference>
<feature type="non-terminal residue" evidence="2">
    <location>
        <position position="56"/>
    </location>
</feature>
<feature type="compositionally biased region" description="Polar residues" evidence="1">
    <location>
        <begin position="20"/>
        <end position="50"/>
    </location>
</feature>
<organism evidence="2 3">
    <name type="scientific">Rotaria magnacalcarata</name>
    <dbReference type="NCBI Taxonomy" id="392030"/>
    <lineage>
        <taxon>Eukaryota</taxon>
        <taxon>Metazoa</taxon>
        <taxon>Spiralia</taxon>
        <taxon>Gnathifera</taxon>
        <taxon>Rotifera</taxon>
        <taxon>Eurotatoria</taxon>
        <taxon>Bdelloidea</taxon>
        <taxon>Philodinida</taxon>
        <taxon>Philodinidae</taxon>
        <taxon>Rotaria</taxon>
    </lineage>
</organism>
<accession>A0A8S3A6W4</accession>
<dbReference type="AlphaFoldDB" id="A0A8S3A6W4"/>
<reference evidence="2" key="1">
    <citation type="submission" date="2021-02" db="EMBL/GenBank/DDBJ databases">
        <authorList>
            <person name="Nowell W R."/>
        </authorList>
    </citation>
    <scope>NUCLEOTIDE SEQUENCE</scope>
</reference>
<evidence type="ECO:0000256" key="1">
    <source>
        <dbReference type="SAM" id="MobiDB-lite"/>
    </source>
</evidence>
<evidence type="ECO:0000313" key="3">
    <source>
        <dbReference type="Proteomes" id="UP000681967"/>
    </source>
</evidence>